<dbReference type="Proteomes" id="UP000746595">
    <property type="component" value="Unassembled WGS sequence"/>
</dbReference>
<dbReference type="EMBL" id="JAAWVT010000009">
    <property type="protein sequence ID" value="NKG22194.1"/>
    <property type="molecule type" value="Genomic_DNA"/>
</dbReference>
<accession>A0ABX1G843</accession>
<name>A0ABX1G843_9MICC</name>
<evidence type="ECO:0000313" key="1">
    <source>
        <dbReference type="EMBL" id="NKG22194.1"/>
    </source>
</evidence>
<proteinExistence type="predicted"/>
<reference evidence="1 2" key="1">
    <citation type="submission" date="2020-04" db="EMBL/GenBank/DDBJ databases">
        <title>Paeniglutamicibacter sp. ANT13_2, a novel actinomycete isolated from sediment in Antarctica.</title>
        <authorList>
            <person name="Sakdapetsiri C."/>
            <person name="Pinyakong O."/>
        </authorList>
    </citation>
    <scope>NUCLEOTIDE SEQUENCE [LARGE SCALE GENOMIC DNA]</scope>
    <source>
        <strain evidence="1 2">ANT13_2</strain>
    </source>
</reference>
<gene>
    <name evidence="1" type="ORF">HED64_15965</name>
</gene>
<protein>
    <submittedName>
        <fullName evidence="1">Uncharacterized protein</fullName>
    </submittedName>
</protein>
<keyword evidence="2" id="KW-1185">Reference proteome</keyword>
<organism evidence="1 2">
    <name type="scientific">Paeniglutamicibacter terrestris</name>
    <dbReference type="NCBI Taxonomy" id="2723403"/>
    <lineage>
        <taxon>Bacteria</taxon>
        <taxon>Bacillati</taxon>
        <taxon>Actinomycetota</taxon>
        <taxon>Actinomycetes</taxon>
        <taxon>Micrococcales</taxon>
        <taxon>Micrococcaceae</taxon>
        <taxon>Paeniglutamicibacter</taxon>
    </lineage>
</organism>
<comment type="caution">
    <text evidence="1">The sequence shown here is derived from an EMBL/GenBank/DDBJ whole genome shotgun (WGS) entry which is preliminary data.</text>
</comment>
<evidence type="ECO:0000313" key="2">
    <source>
        <dbReference type="Proteomes" id="UP000746595"/>
    </source>
</evidence>
<dbReference type="RefSeq" id="WP_168152985.1">
    <property type="nucleotide sequence ID" value="NZ_JAAWVT010000009.1"/>
</dbReference>
<sequence>MNQSDSDAIDPAVEMMLSTLDSIFEEDPTPDPQRQRLTRRHSSLSIELEAFDNDPSNSLNRIRSEIVADLRRVIEEMQGGHD</sequence>